<comment type="similarity">
    <text evidence="1 2">Belongs to the anti-sigma-factor antagonist family.</text>
</comment>
<feature type="region of interest" description="Disordered" evidence="3">
    <location>
        <begin position="1"/>
        <end position="27"/>
    </location>
</feature>
<gene>
    <name evidence="5" type="ORF">FHX42_002282</name>
</gene>
<dbReference type="PROSITE" id="PS50801">
    <property type="entry name" value="STAS"/>
    <property type="match status" value="1"/>
</dbReference>
<evidence type="ECO:0000259" key="4">
    <source>
        <dbReference type="PROSITE" id="PS50801"/>
    </source>
</evidence>
<dbReference type="InterPro" id="IPR003658">
    <property type="entry name" value="Anti-sigma_ant"/>
</dbReference>
<dbReference type="Proteomes" id="UP000569329">
    <property type="component" value="Unassembled WGS sequence"/>
</dbReference>
<name>A0A839DZU5_9PSEU</name>
<accession>A0A839DZU5</accession>
<feature type="domain" description="STAS" evidence="4">
    <location>
        <begin position="45"/>
        <end position="146"/>
    </location>
</feature>
<reference evidence="5 6" key="1">
    <citation type="submission" date="2020-07" db="EMBL/GenBank/DDBJ databases">
        <title>Sequencing the genomes of 1000 actinobacteria strains.</title>
        <authorList>
            <person name="Klenk H.-P."/>
        </authorList>
    </citation>
    <scope>NUCLEOTIDE SEQUENCE [LARGE SCALE GENOMIC DNA]</scope>
    <source>
        <strain evidence="5 6">DSM 45975</strain>
    </source>
</reference>
<dbReference type="InterPro" id="IPR036513">
    <property type="entry name" value="STAS_dom_sf"/>
</dbReference>
<organism evidence="5 6">
    <name type="scientific">Halosaccharopolyspora lacisalsi</name>
    <dbReference type="NCBI Taxonomy" id="1000566"/>
    <lineage>
        <taxon>Bacteria</taxon>
        <taxon>Bacillati</taxon>
        <taxon>Actinomycetota</taxon>
        <taxon>Actinomycetes</taxon>
        <taxon>Pseudonocardiales</taxon>
        <taxon>Pseudonocardiaceae</taxon>
        <taxon>Halosaccharopolyspora</taxon>
    </lineage>
</organism>
<comment type="caution">
    <text evidence="5">The sequence shown here is derived from an EMBL/GenBank/DDBJ whole genome shotgun (WGS) entry which is preliminary data.</text>
</comment>
<dbReference type="Gene3D" id="3.30.750.24">
    <property type="entry name" value="STAS domain"/>
    <property type="match status" value="1"/>
</dbReference>
<evidence type="ECO:0000256" key="2">
    <source>
        <dbReference type="RuleBase" id="RU003749"/>
    </source>
</evidence>
<keyword evidence="6" id="KW-1185">Reference proteome</keyword>
<sequence length="169" mass="17276">MLTSTPFTDHPAIAPDAESVADGGPTPTPAAARSALLLRMNFSDPQLAVLTMAGDLDTATAPRLAELLWSRLSTKLPAIVLDLSGLTFLGVAGLELLASAHAYAGHRGIRLVVVNHTRTVDRALAAGGLDTTLSCFATAADARAATVSAPAEVATAGRSVPSPRPPSCR</sequence>
<evidence type="ECO:0000313" key="6">
    <source>
        <dbReference type="Proteomes" id="UP000569329"/>
    </source>
</evidence>
<dbReference type="GO" id="GO:0043856">
    <property type="term" value="F:anti-sigma factor antagonist activity"/>
    <property type="evidence" value="ECO:0007669"/>
    <property type="project" value="InterPro"/>
</dbReference>
<dbReference type="AlphaFoldDB" id="A0A839DZU5"/>
<dbReference type="Pfam" id="PF01740">
    <property type="entry name" value="STAS"/>
    <property type="match status" value="1"/>
</dbReference>
<evidence type="ECO:0000256" key="3">
    <source>
        <dbReference type="SAM" id="MobiDB-lite"/>
    </source>
</evidence>
<dbReference type="SUPFAM" id="SSF52091">
    <property type="entry name" value="SpoIIaa-like"/>
    <property type="match status" value="1"/>
</dbReference>
<dbReference type="InterPro" id="IPR002645">
    <property type="entry name" value="STAS_dom"/>
</dbReference>
<dbReference type="PANTHER" id="PTHR33495:SF13">
    <property type="entry name" value="ANTI-SIGMA-F FACTOR ANTAGONIST RSFB"/>
    <property type="match status" value="1"/>
</dbReference>
<evidence type="ECO:0000256" key="1">
    <source>
        <dbReference type="ARBA" id="ARBA00009013"/>
    </source>
</evidence>
<dbReference type="NCBIfam" id="TIGR00377">
    <property type="entry name" value="ant_ant_sig"/>
    <property type="match status" value="1"/>
</dbReference>
<dbReference type="CDD" id="cd07043">
    <property type="entry name" value="STAS_anti-anti-sigma_factors"/>
    <property type="match status" value="1"/>
</dbReference>
<dbReference type="RefSeq" id="WP_328796041.1">
    <property type="nucleotide sequence ID" value="NZ_JACGWZ010000002.1"/>
</dbReference>
<proteinExistence type="inferred from homology"/>
<dbReference type="PANTHER" id="PTHR33495">
    <property type="entry name" value="ANTI-SIGMA FACTOR ANTAGONIST TM_1081-RELATED-RELATED"/>
    <property type="match status" value="1"/>
</dbReference>
<evidence type="ECO:0000313" key="5">
    <source>
        <dbReference type="EMBL" id="MBA8824935.1"/>
    </source>
</evidence>
<dbReference type="EMBL" id="JACGWZ010000002">
    <property type="protein sequence ID" value="MBA8824935.1"/>
    <property type="molecule type" value="Genomic_DNA"/>
</dbReference>
<protein>
    <recommendedName>
        <fullName evidence="2">Anti-sigma factor antagonist</fullName>
    </recommendedName>
</protein>